<evidence type="ECO:0000256" key="1">
    <source>
        <dbReference type="ARBA" id="ARBA00023125"/>
    </source>
</evidence>
<organism evidence="3 4">
    <name type="scientific">Marinomonas arenicola</name>
    <dbReference type="NCBI Taxonomy" id="569601"/>
    <lineage>
        <taxon>Bacteria</taxon>
        <taxon>Pseudomonadati</taxon>
        <taxon>Pseudomonadota</taxon>
        <taxon>Gammaproteobacteria</taxon>
        <taxon>Oceanospirillales</taxon>
        <taxon>Oceanospirillaceae</taxon>
        <taxon>Marinomonas</taxon>
    </lineage>
</organism>
<dbReference type="EMBL" id="JBAKAR010000003">
    <property type="protein sequence ID" value="MEL0612766.1"/>
    <property type="molecule type" value="Genomic_DNA"/>
</dbReference>
<dbReference type="PANTHER" id="PTHR43280">
    <property type="entry name" value="ARAC-FAMILY TRANSCRIPTIONAL REGULATOR"/>
    <property type="match status" value="1"/>
</dbReference>
<protein>
    <submittedName>
        <fullName evidence="3">AraC family transcriptional regulator</fullName>
    </submittedName>
</protein>
<dbReference type="Proteomes" id="UP001379949">
    <property type="component" value="Unassembled WGS sequence"/>
</dbReference>
<evidence type="ECO:0000313" key="4">
    <source>
        <dbReference type="Proteomes" id="UP001379949"/>
    </source>
</evidence>
<evidence type="ECO:0000313" key="3">
    <source>
        <dbReference type="EMBL" id="MEL0612766.1"/>
    </source>
</evidence>
<keyword evidence="4" id="KW-1185">Reference proteome</keyword>
<gene>
    <name evidence="3" type="ORF">V6242_06385</name>
</gene>
<keyword evidence="1" id="KW-0238">DNA-binding</keyword>
<dbReference type="InterPro" id="IPR018060">
    <property type="entry name" value="HTH_AraC"/>
</dbReference>
<feature type="domain" description="HTH araC/xylS-type" evidence="2">
    <location>
        <begin position="198"/>
        <end position="295"/>
    </location>
</feature>
<dbReference type="RefSeq" id="WP_341566708.1">
    <property type="nucleotide sequence ID" value="NZ_JBAKAR010000003.1"/>
</dbReference>
<evidence type="ECO:0000259" key="2">
    <source>
        <dbReference type="PROSITE" id="PS01124"/>
    </source>
</evidence>
<reference evidence="3 4" key="1">
    <citation type="submission" date="2024-02" db="EMBL/GenBank/DDBJ databases">
        <title>Bacteria isolated from the canopy kelp, Nereocystis luetkeana.</title>
        <authorList>
            <person name="Pfister C.A."/>
            <person name="Younker I.T."/>
            <person name="Light S.H."/>
        </authorList>
    </citation>
    <scope>NUCLEOTIDE SEQUENCE [LARGE SCALE GENOMIC DNA]</scope>
    <source>
        <strain evidence="3 4">TI.4.07</strain>
    </source>
</reference>
<proteinExistence type="predicted"/>
<name>A0ABU9G2S2_9GAMM</name>
<comment type="caution">
    <text evidence="3">The sequence shown here is derived from an EMBL/GenBank/DDBJ whole genome shotgun (WGS) entry which is preliminary data.</text>
</comment>
<dbReference type="PROSITE" id="PS01124">
    <property type="entry name" value="HTH_ARAC_FAMILY_2"/>
    <property type="match status" value="1"/>
</dbReference>
<dbReference type="Gene3D" id="1.10.10.60">
    <property type="entry name" value="Homeodomain-like"/>
    <property type="match status" value="1"/>
</dbReference>
<dbReference type="Pfam" id="PF12833">
    <property type="entry name" value="HTH_18"/>
    <property type="match status" value="1"/>
</dbReference>
<accession>A0ABU9G2S2</accession>
<dbReference type="SMART" id="SM00342">
    <property type="entry name" value="HTH_ARAC"/>
    <property type="match status" value="1"/>
</dbReference>
<dbReference type="PANTHER" id="PTHR43280:SF2">
    <property type="entry name" value="HTH-TYPE TRANSCRIPTIONAL REGULATOR EXSA"/>
    <property type="match status" value="1"/>
</dbReference>
<sequence length="296" mass="33367">MQHVNLHEAYDSQGDSISHLSDIMSGHKRHISLLPNLNVIDQHLTCHSDTLFTEQAQQGLYFSLVGTKPIIDSDDIDSIQISYQAQDIVGDFVMAEGEEKSLFQIHVTTELLASLFNETEEQVIQYFSNLFASINQDGPLISLPVTDKNRAVCRLMLAYQRQTLSLIGHVYSCIFTFVDQLKMLNHLSRCEDCQQKVFQAQNLLESPDHGKLEIDQLAHRVGLNSEALTLGFQHLVGQSVERYGMHSRMQYAAAMLRQDPHSKSSVVAKSGFTESQFEAAFIQHFGVSSHQYGQIH</sequence>